<protein>
    <submittedName>
        <fullName evidence="1">Uncharacterized protein</fullName>
    </submittedName>
</protein>
<dbReference type="AlphaFoldDB" id="R0L662"/>
<feature type="non-terminal residue" evidence="1">
    <location>
        <position position="121"/>
    </location>
</feature>
<evidence type="ECO:0000313" key="1">
    <source>
        <dbReference type="EMBL" id="EOA96859.1"/>
    </source>
</evidence>
<keyword evidence="2" id="KW-1185">Reference proteome</keyword>
<evidence type="ECO:0000313" key="2">
    <source>
        <dbReference type="Proteomes" id="UP000296049"/>
    </source>
</evidence>
<gene>
    <name evidence="1" type="ORF">Anapl_15319</name>
</gene>
<name>R0L662_ANAPL</name>
<reference evidence="2" key="1">
    <citation type="journal article" date="2013" name="Nat. Genet.">
        <title>The duck genome and transcriptome provide insight into an avian influenza virus reservoir species.</title>
        <authorList>
            <person name="Huang Y."/>
            <person name="Li Y."/>
            <person name="Burt D.W."/>
            <person name="Chen H."/>
            <person name="Zhang Y."/>
            <person name="Qian W."/>
            <person name="Kim H."/>
            <person name="Gan S."/>
            <person name="Zhao Y."/>
            <person name="Li J."/>
            <person name="Yi K."/>
            <person name="Feng H."/>
            <person name="Zhu P."/>
            <person name="Li B."/>
            <person name="Liu Q."/>
            <person name="Fairley S."/>
            <person name="Magor K.E."/>
            <person name="Du Z."/>
            <person name="Hu X."/>
            <person name="Goodman L."/>
            <person name="Tafer H."/>
            <person name="Vignal A."/>
            <person name="Lee T."/>
            <person name="Kim K.W."/>
            <person name="Sheng Z."/>
            <person name="An Y."/>
            <person name="Searle S."/>
            <person name="Herrero J."/>
            <person name="Groenen M.A."/>
            <person name="Crooijmans R.P."/>
            <person name="Faraut T."/>
            <person name="Cai Q."/>
            <person name="Webster R.G."/>
            <person name="Aldridge J.R."/>
            <person name="Warren W.C."/>
            <person name="Bartschat S."/>
            <person name="Kehr S."/>
            <person name="Marz M."/>
            <person name="Stadler P.F."/>
            <person name="Smith J."/>
            <person name="Kraus R.H."/>
            <person name="Zhao Y."/>
            <person name="Ren L."/>
            <person name="Fei J."/>
            <person name="Morisson M."/>
            <person name="Kaiser P."/>
            <person name="Griffin D.K."/>
            <person name="Rao M."/>
            <person name="Pitel F."/>
            <person name="Wang J."/>
            <person name="Li N."/>
        </authorList>
    </citation>
    <scope>NUCLEOTIDE SEQUENCE [LARGE SCALE GENOMIC DNA]</scope>
</reference>
<accession>R0L662</accession>
<sequence>MFHSHSTRQGKVGMVSVARQEKLQKHTHVRKPRNDSCVQISLSALSSVHAPALCRHSSAVATTMQSAGTSIPSRDHSLSPPRADHGVKVVYFCKANEEENPHPKLFQDFPCCSLTDPYQRL</sequence>
<organism evidence="1 2">
    <name type="scientific">Anas platyrhynchos</name>
    <name type="common">Mallard</name>
    <name type="synonym">Anas boschas</name>
    <dbReference type="NCBI Taxonomy" id="8839"/>
    <lineage>
        <taxon>Eukaryota</taxon>
        <taxon>Metazoa</taxon>
        <taxon>Chordata</taxon>
        <taxon>Craniata</taxon>
        <taxon>Vertebrata</taxon>
        <taxon>Euteleostomi</taxon>
        <taxon>Archelosauria</taxon>
        <taxon>Archosauria</taxon>
        <taxon>Dinosauria</taxon>
        <taxon>Saurischia</taxon>
        <taxon>Theropoda</taxon>
        <taxon>Coelurosauria</taxon>
        <taxon>Aves</taxon>
        <taxon>Neognathae</taxon>
        <taxon>Galloanserae</taxon>
        <taxon>Anseriformes</taxon>
        <taxon>Anatidae</taxon>
        <taxon>Anatinae</taxon>
        <taxon>Anas</taxon>
    </lineage>
</organism>
<dbReference type="Proteomes" id="UP000296049">
    <property type="component" value="Unassembled WGS sequence"/>
</dbReference>
<proteinExistence type="predicted"/>
<dbReference type="EMBL" id="KB743857">
    <property type="protein sequence ID" value="EOA96859.1"/>
    <property type="molecule type" value="Genomic_DNA"/>
</dbReference>